<dbReference type="AlphaFoldDB" id="A0AAN1SZQ3"/>
<feature type="transmembrane region" description="Helical" evidence="9">
    <location>
        <begin position="182"/>
        <end position="202"/>
    </location>
</feature>
<reference evidence="12 13" key="1">
    <citation type="submission" date="2019-03" db="EMBL/GenBank/DDBJ databases">
        <title>Complete genome sequence of Ferrigenium kumadai strain An22, a microaerophilic iron-oxidizing bacterium isolated from a paddy field soil.</title>
        <authorList>
            <person name="Watanabe T."/>
            <person name="Asakawa S."/>
        </authorList>
    </citation>
    <scope>NUCLEOTIDE SEQUENCE [LARGE SCALE GENOMIC DNA]</scope>
    <source>
        <strain evidence="12 13">An22</strain>
    </source>
</reference>
<evidence type="ECO:0000259" key="10">
    <source>
        <dbReference type="PROSITE" id="PS50893"/>
    </source>
</evidence>
<dbReference type="FunFam" id="3.40.50.300:FF:000287">
    <property type="entry name" value="Multidrug ABC transporter ATP-binding protein"/>
    <property type="match status" value="1"/>
</dbReference>
<keyword evidence="6" id="KW-0067">ATP-binding</keyword>
<dbReference type="Pfam" id="PF00664">
    <property type="entry name" value="ABC_membrane"/>
    <property type="match status" value="1"/>
</dbReference>
<dbReference type="PANTHER" id="PTHR43394">
    <property type="entry name" value="ATP-DEPENDENT PERMEASE MDL1, MITOCHONDRIAL"/>
    <property type="match status" value="1"/>
</dbReference>
<feature type="transmembrane region" description="Helical" evidence="9">
    <location>
        <begin position="440"/>
        <end position="457"/>
    </location>
</feature>
<dbReference type="PROSITE" id="PS00211">
    <property type="entry name" value="ABC_TRANSPORTER_1"/>
    <property type="match status" value="1"/>
</dbReference>
<dbReference type="InterPro" id="IPR036640">
    <property type="entry name" value="ABC1_TM_sf"/>
</dbReference>
<keyword evidence="13" id="KW-1185">Reference proteome</keyword>
<keyword evidence="3" id="KW-1003">Cell membrane</keyword>
<dbReference type="InterPro" id="IPR003593">
    <property type="entry name" value="AAA+_ATPase"/>
</dbReference>
<comment type="subcellular location">
    <subcellularLocation>
        <location evidence="1">Cell membrane</location>
        <topology evidence="1">Multi-pass membrane protein</topology>
    </subcellularLocation>
</comment>
<organism evidence="12 13">
    <name type="scientific">Ferrigenium kumadai</name>
    <dbReference type="NCBI Taxonomy" id="1682490"/>
    <lineage>
        <taxon>Bacteria</taxon>
        <taxon>Pseudomonadati</taxon>
        <taxon>Pseudomonadota</taxon>
        <taxon>Betaproteobacteria</taxon>
        <taxon>Nitrosomonadales</taxon>
        <taxon>Gallionellaceae</taxon>
        <taxon>Ferrigenium</taxon>
    </lineage>
</organism>
<keyword evidence="2" id="KW-0813">Transport</keyword>
<evidence type="ECO:0000256" key="5">
    <source>
        <dbReference type="ARBA" id="ARBA00022741"/>
    </source>
</evidence>
<evidence type="ECO:0000313" key="13">
    <source>
        <dbReference type="Proteomes" id="UP001319121"/>
    </source>
</evidence>
<evidence type="ECO:0000256" key="4">
    <source>
        <dbReference type="ARBA" id="ARBA00022692"/>
    </source>
</evidence>
<gene>
    <name evidence="12" type="ORF">FGKAn22_08280</name>
</gene>
<protein>
    <submittedName>
        <fullName evidence="12">ABC transporter</fullName>
    </submittedName>
</protein>
<evidence type="ECO:0000256" key="8">
    <source>
        <dbReference type="ARBA" id="ARBA00023136"/>
    </source>
</evidence>
<dbReference type="Gene3D" id="3.40.50.300">
    <property type="entry name" value="P-loop containing nucleotide triphosphate hydrolases"/>
    <property type="match status" value="1"/>
</dbReference>
<dbReference type="CDD" id="cd18563">
    <property type="entry name" value="ABC_6TM_exporter_like"/>
    <property type="match status" value="1"/>
</dbReference>
<dbReference type="InterPro" id="IPR011527">
    <property type="entry name" value="ABC1_TM_dom"/>
</dbReference>
<name>A0AAN1SZQ3_9PROT</name>
<dbReference type="InterPro" id="IPR017871">
    <property type="entry name" value="ABC_transporter-like_CS"/>
</dbReference>
<keyword evidence="8 9" id="KW-0472">Membrane</keyword>
<keyword evidence="4 9" id="KW-0812">Transmembrane</keyword>
<sequence>MNTNPHHLSDQPLPEELRVAPPQLADGENALAWLNTDLDAQLRFAPGMVLVTERRIVARAAGEAGWQDWPYRAGLVLQHHDHAGVGTLELLDGQGCLARWRYTLGANLAALRLIKQFERQLHSHLTGQPVSEETQTVCPKCKTPLESGEEECPICTREETIPPSTWTLLRLWRFARPYRKQLLAGFLLTLASTAATLVPPYLTMPLMDKVLIPYQNGEPIDTGLVALLLAGLFGSAMVAWSLGWARTYILALVSERIGADLRTTTYEHLLKLSLEYFGGKRTGDLMARIGSETDRINVFISLHLLDFATDVLMIAMTAAILFSINPWLALVTLLPLPFIAWMIHVVRDKLRTGFEKIDRVWSEVTNVLADTIPGIRVVKAFAQEDREAERFRDANRHNLAVNDKLNKVWSLFSPTVSLLTEIGLLVVWAFGIWQVAHDEITVGVLTAFIAYISRFYTRLDSMSRIVSVTQKAAAGAKRIFDILDHVSSVPEPANPVRLPQVQGRIEIRDIGFRYGNRAVVRGVSLDISPGEMIGLVGHSGSGKSTLVNLICRFYDVSEGSIRIDGVDIRSVPVADYRRNIGLVLQEPFLFFGTIAENIAYGRPDATRAEIVAAARAAHAHEFILRLPQGYDSLVGERGQGLSGGERQRISIARALLIDPRILILDEATSSVDSTTEKEIQKALDNLVQGRTTIAIAHRLSTLRKADRLVVMDRGQVVEVGNHDELMTQEGAYFQLYQAQARNVDREDELPESTATPKEHTA</sequence>
<accession>A0AAN1SZQ3</accession>
<evidence type="ECO:0000259" key="11">
    <source>
        <dbReference type="PROSITE" id="PS50929"/>
    </source>
</evidence>
<evidence type="ECO:0000256" key="7">
    <source>
        <dbReference type="ARBA" id="ARBA00022989"/>
    </source>
</evidence>
<dbReference type="GO" id="GO:0015421">
    <property type="term" value="F:ABC-type oligopeptide transporter activity"/>
    <property type="evidence" value="ECO:0007669"/>
    <property type="project" value="TreeGrafter"/>
</dbReference>
<dbReference type="GO" id="GO:0016887">
    <property type="term" value="F:ATP hydrolysis activity"/>
    <property type="evidence" value="ECO:0007669"/>
    <property type="project" value="InterPro"/>
</dbReference>
<feature type="domain" description="ABC transmembrane type-1" evidence="11">
    <location>
        <begin position="183"/>
        <end position="471"/>
    </location>
</feature>
<feature type="transmembrane region" description="Helical" evidence="9">
    <location>
        <begin position="296"/>
        <end position="321"/>
    </location>
</feature>
<evidence type="ECO:0000256" key="2">
    <source>
        <dbReference type="ARBA" id="ARBA00022448"/>
    </source>
</evidence>
<dbReference type="SMART" id="SM00382">
    <property type="entry name" value="AAA"/>
    <property type="match status" value="1"/>
</dbReference>
<dbReference type="KEGG" id="fku:FGKAn22_08280"/>
<feature type="transmembrane region" description="Helical" evidence="9">
    <location>
        <begin position="327"/>
        <end position="346"/>
    </location>
</feature>
<dbReference type="RefSeq" id="WP_212786728.1">
    <property type="nucleotide sequence ID" value="NZ_AP019536.1"/>
</dbReference>
<proteinExistence type="predicted"/>
<feature type="transmembrane region" description="Helical" evidence="9">
    <location>
        <begin position="222"/>
        <end position="242"/>
    </location>
</feature>
<dbReference type="EMBL" id="AP019536">
    <property type="protein sequence ID" value="BBI99135.1"/>
    <property type="molecule type" value="Genomic_DNA"/>
</dbReference>
<evidence type="ECO:0000313" key="12">
    <source>
        <dbReference type="EMBL" id="BBI99135.1"/>
    </source>
</evidence>
<dbReference type="GO" id="GO:0005524">
    <property type="term" value="F:ATP binding"/>
    <property type="evidence" value="ECO:0007669"/>
    <property type="project" value="UniProtKB-KW"/>
</dbReference>
<keyword evidence="7 9" id="KW-1133">Transmembrane helix</keyword>
<dbReference type="PROSITE" id="PS50929">
    <property type="entry name" value="ABC_TM1F"/>
    <property type="match status" value="1"/>
</dbReference>
<evidence type="ECO:0000256" key="3">
    <source>
        <dbReference type="ARBA" id="ARBA00022475"/>
    </source>
</evidence>
<dbReference type="InterPro" id="IPR003439">
    <property type="entry name" value="ABC_transporter-like_ATP-bd"/>
</dbReference>
<evidence type="ECO:0000256" key="6">
    <source>
        <dbReference type="ARBA" id="ARBA00022840"/>
    </source>
</evidence>
<feature type="transmembrane region" description="Helical" evidence="9">
    <location>
        <begin position="411"/>
        <end position="434"/>
    </location>
</feature>
<dbReference type="Proteomes" id="UP001319121">
    <property type="component" value="Chromosome"/>
</dbReference>
<feature type="domain" description="ABC transporter" evidence="10">
    <location>
        <begin position="505"/>
        <end position="738"/>
    </location>
</feature>
<evidence type="ECO:0000256" key="9">
    <source>
        <dbReference type="SAM" id="Phobius"/>
    </source>
</evidence>
<dbReference type="InterPro" id="IPR027417">
    <property type="entry name" value="P-loop_NTPase"/>
</dbReference>
<dbReference type="SUPFAM" id="SSF52540">
    <property type="entry name" value="P-loop containing nucleoside triphosphate hydrolases"/>
    <property type="match status" value="1"/>
</dbReference>
<dbReference type="Pfam" id="PF00005">
    <property type="entry name" value="ABC_tran"/>
    <property type="match status" value="1"/>
</dbReference>
<dbReference type="PANTHER" id="PTHR43394:SF1">
    <property type="entry name" value="ATP-BINDING CASSETTE SUB-FAMILY B MEMBER 10, MITOCHONDRIAL"/>
    <property type="match status" value="1"/>
</dbReference>
<dbReference type="SUPFAM" id="SSF90123">
    <property type="entry name" value="ABC transporter transmembrane region"/>
    <property type="match status" value="1"/>
</dbReference>
<dbReference type="GO" id="GO:0005886">
    <property type="term" value="C:plasma membrane"/>
    <property type="evidence" value="ECO:0007669"/>
    <property type="project" value="UniProtKB-SubCell"/>
</dbReference>
<keyword evidence="5" id="KW-0547">Nucleotide-binding</keyword>
<dbReference type="InterPro" id="IPR039421">
    <property type="entry name" value="Type_1_exporter"/>
</dbReference>
<dbReference type="PROSITE" id="PS50893">
    <property type="entry name" value="ABC_TRANSPORTER_2"/>
    <property type="match status" value="1"/>
</dbReference>
<dbReference type="Gene3D" id="1.20.1560.10">
    <property type="entry name" value="ABC transporter type 1, transmembrane domain"/>
    <property type="match status" value="1"/>
</dbReference>
<evidence type="ECO:0000256" key="1">
    <source>
        <dbReference type="ARBA" id="ARBA00004651"/>
    </source>
</evidence>